<dbReference type="Proteomes" id="UP000318288">
    <property type="component" value="Unassembled WGS sequence"/>
</dbReference>
<feature type="transmembrane region" description="Helical" evidence="1">
    <location>
        <begin position="239"/>
        <end position="264"/>
    </location>
</feature>
<keyword evidence="3" id="KW-1185">Reference proteome</keyword>
<reference evidence="2 3" key="1">
    <citation type="submission" date="2019-02" db="EMBL/GenBank/DDBJ databases">
        <title>Deep-cultivation of Planctomycetes and their phenomic and genomic characterization uncovers novel biology.</title>
        <authorList>
            <person name="Wiegand S."/>
            <person name="Jogler M."/>
            <person name="Boedeker C."/>
            <person name="Pinto D."/>
            <person name="Vollmers J."/>
            <person name="Rivas-Marin E."/>
            <person name="Kohn T."/>
            <person name="Peeters S.H."/>
            <person name="Heuer A."/>
            <person name="Rast P."/>
            <person name="Oberbeckmann S."/>
            <person name="Bunk B."/>
            <person name="Jeske O."/>
            <person name="Meyerdierks A."/>
            <person name="Storesund J.E."/>
            <person name="Kallscheuer N."/>
            <person name="Luecker S."/>
            <person name="Lage O.M."/>
            <person name="Pohl T."/>
            <person name="Merkel B.J."/>
            <person name="Hornburger P."/>
            <person name="Mueller R.-W."/>
            <person name="Bruemmer F."/>
            <person name="Labrenz M."/>
            <person name="Spormann A.M."/>
            <person name="Op Den Camp H."/>
            <person name="Overmann J."/>
            <person name="Amann R."/>
            <person name="Jetten M.S.M."/>
            <person name="Mascher T."/>
            <person name="Medema M.H."/>
            <person name="Devos D.P."/>
            <person name="Kaster A.-K."/>
            <person name="Ovreas L."/>
            <person name="Rohde M."/>
            <person name="Galperin M.Y."/>
            <person name="Jogler C."/>
        </authorList>
    </citation>
    <scope>NUCLEOTIDE SEQUENCE [LARGE SCALE GENOMIC DNA]</scope>
    <source>
        <strain evidence="2 3">Poly51</strain>
    </source>
</reference>
<name>A0A5C6E776_9BACT</name>
<evidence type="ECO:0000313" key="3">
    <source>
        <dbReference type="Proteomes" id="UP000318288"/>
    </source>
</evidence>
<keyword evidence="1" id="KW-0812">Transmembrane</keyword>
<proteinExistence type="predicted"/>
<organism evidence="2 3">
    <name type="scientific">Rubripirellula tenax</name>
    <dbReference type="NCBI Taxonomy" id="2528015"/>
    <lineage>
        <taxon>Bacteria</taxon>
        <taxon>Pseudomonadati</taxon>
        <taxon>Planctomycetota</taxon>
        <taxon>Planctomycetia</taxon>
        <taxon>Pirellulales</taxon>
        <taxon>Pirellulaceae</taxon>
        <taxon>Rubripirellula</taxon>
    </lineage>
</organism>
<comment type="caution">
    <text evidence="2">The sequence shown here is derived from an EMBL/GenBank/DDBJ whole genome shotgun (WGS) entry which is preliminary data.</text>
</comment>
<feature type="transmembrane region" description="Helical" evidence="1">
    <location>
        <begin position="95"/>
        <end position="117"/>
    </location>
</feature>
<keyword evidence="1" id="KW-0472">Membrane</keyword>
<gene>
    <name evidence="2" type="ORF">Poly51_59390</name>
</gene>
<feature type="transmembrane region" description="Helical" evidence="1">
    <location>
        <begin position="169"/>
        <end position="187"/>
    </location>
</feature>
<evidence type="ECO:0000256" key="1">
    <source>
        <dbReference type="SAM" id="Phobius"/>
    </source>
</evidence>
<feature type="transmembrane region" description="Helical" evidence="1">
    <location>
        <begin position="129"/>
        <end position="149"/>
    </location>
</feature>
<accession>A0A5C6E776</accession>
<dbReference type="AlphaFoldDB" id="A0A5C6E776"/>
<dbReference type="EMBL" id="SJPW01000010">
    <property type="protein sequence ID" value="TWU44670.1"/>
    <property type="molecule type" value="Genomic_DNA"/>
</dbReference>
<keyword evidence="1" id="KW-1133">Transmembrane helix</keyword>
<feature type="transmembrane region" description="Helical" evidence="1">
    <location>
        <begin position="66"/>
        <end position="83"/>
    </location>
</feature>
<protein>
    <submittedName>
        <fullName evidence="2">Uncharacterized protein</fullName>
    </submittedName>
</protein>
<sequence length="296" mass="32720">MAAGLVAPLAMAGLILFYPFPNTIFAKNYFSGNWNFNFPIGPSVGLLALSSSVVGFLTAESILKGTFLRGAFLLSLLAVPLAIAFEDNWKDKTFTALICIQAVHGLSLLLICVPAILLRHHRHGTRIRLSIQQMMMWTFVTAVAIWVCRTTQPHINQTLMLKHVVQPTFNYWILIVGVVLALNTIAWRFSLKPTLSRKWTLPFAVMGAVLLGYGSGVLYLSINSRWDTSMHAAKFAVHSGYVCCFLLQGAMIYLLDLGAAFLPLAAIQARERRTIACTGERESSVLAVRNFSARSR</sequence>
<evidence type="ECO:0000313" key="2">
    <source>
        <dbReference type="EMBL" id="TWU44670.1"/>
    </source>
</evidence>
<feature type="transmembrane region" description="Helical" evidence="1">
    <location>
        <begin position="36"/>
        <end position="59"/>
    </location>
</feature>
<feature type="transmembrane region" description="Helical" evidence="1">
    <location>
        <begin position="199"/>
        <end position="219"/>
    </location>
</feature>